<evidence type="ECO:0000313" key="2">
    <source>
        <dbReference type="EMBL" id="VFK30015.1"/>
    </source>
</evidence>
<accession>A0A450XL06</accession>
<gene>
    <name evidence="1" type="ORF">BECKLPF1236A_GA0070988_104331</name>
    <name evidence="2" type="ORF">BECKLPF1236C_GA0070990_1010014</name>
</gene>
<evidence type="ECO:0000313" key="1">
    <source>
        <dbReference type="EMBL" id="VFK24713.1"/>
    </source>
</evidence>
<sequence length="193" mass="22138">MRKIDETAFQQWQEKLRHGLSRFTDDEKYSCVAGIPGPLLEMRPCPLPREFAFGTGIRDFSPFLASMSGLELEKIRSCQQEIFQEFRLSNIIRQFQSIVPRLPDRILLLNDFLSSILHRFRGVAADRNISAFHTIRLTAHNYPLTITYPVSVISVGLLWGIFVEEEYRMPETVDHIYDFGDTSRSKIGVPGSG</sequence>
<dbReference type="EMBL" id="CAADFM010000433">
    <property type="protein sequence ID" value="VFK24713.1"/>
    <property type="molecule type" value="Genomic_DNA"/>
</dbReference>
<organism evidence="2">
    <name type="scientific">Candidatus Kentrum sp. LPFa</name>
    <dbReference type="NCBI Taxonomy" id="2126335"/>
    <lineage>
        <taxon>Bacteria</taxon>
        <taxon>Pseudomonadati</taxon>
        <taxon>Pseudomonadota</taxon>
        <taxon>Gammaproteobacteria</taxon>
        <taxon>Candidatus Kentrum</taxon>
    </lineage>
</organism>
<reference evidence="2" key="1">
    <citation type="submission" date="2019-02" db="EMBL/GenBank/DDBJ databases">
        <authorList>
            <person name="Gruber-Vodicka R. H."/>
            <person name="Seah K. B. B."/>
        </authorList>
    </citation>
    <scope>NUCLEOTIDE SEQUENCE</scope>
    <source>
        <strain evidence="1">BECK_S312</strain>
        <strain evidence="2">BECK_S426</strain>
    </source>
</reference>
<protein>
    <submittedName>
        <fullName evidence="2">Uncharacterized protein</fullName>
    </submittedName>
</protein>
<name>A0A450XL06_9GAMM</name>
<dbReference type="EMBL" id="CAADFP010000100">
    <property type="protein sequence ID" value="VFK30015.1"/>
    <property type="molecule type" value="Genomic_DNA"/>
</dbReference>
<proteinExistence type="predicted"/>
<dbReference type="AlphaFoldDB" id="A0A450XL06"/>